<organism evidence="1 2">
    <name type="scientific">Muribaculum caecicola</name>
    <dbReference type="NCBI Taxonomy" id="3038144"/>
    <lineage>
        <taxon>Bacteria</taxon>
        <taxon>Pseudomonadati</taxon>
        <taxon>Bacteroidota</taxon>
        <taxon>Bacteroidia</taxon>
        <taxon>Bacteroidales</taxon>
        <taxon>Muribaculaceae</taxon>
        <taxon>Muribaculum</taxon>
    </lineage>
</organism>
<dbReference type="Proteomes" id="UP000305401">
    <property type="component" value="Unassembled WGS sequence"/>
</dbReference>
<reference evidence="1" key="1">
    <citation type="submission" date="2019-04" db="EMBL/GenBank/DDBJ databases">
        <title>Microbes associate with the intestines of laboratory mice.</title>
        <authorList>
            <person name="Navarre W."/>
            <person name="Wong E."/>
            <person name="Huang K.C."/>
            <person name="Tropini C."/>
            <person name="Ng K."/>
            <person name="Yu B."/>
        </authorList>
    </citation>
    <scope>NUCLEOTIDE SEQUENCE</scope>
    <source>
        <strain evidence="1">NM86_A22</strain>
    </source>
</reference>
<keyword evidence="2" id="KW-1185">Reference proteome</keyword>
<evidence type="ECO:0000313" key="2">
    <source>
        <dbReference type="Proteomes" id="UP000305401"/>
    </source>
</evidence>
<dbReference type="EMBL" id="SSTG01000019">
    <property type="protein sequence ID" value="THG54418.1"/>
    <property type="molecule type" value="Genomic_DNA"/>
</dbReference>
<name>A0AC61S6Y9_9BACT</name>
<proteinExistence type="predicted"/>
<sequence>MNKTACQAALILLFSNITPHAQTINPTIIVYSYDVAGCTTSRKDPNSMADFLSLRKENTDTINVKVYPLIVDTQITISITNHNDISDTKAYIFSIEGEKVSQHNITAPLTSINLSQLKHGIYVLNVTTDNKTGSFKFVKL</sequence>
<gene>
    <name evidence="1" type="ORF">E5990_02825</name>
</gene>
<protein>
    <submittedName>
        <fullName evidence="1">T9SS type A sorting domain-containing protein</fullName>
    </submittedName>
</protein>
<accession>A0AC61S6Y9</accession>
<evidence type="ECO:0000313" key="1">
    <source>
        <dbReference type="EMBL" id="THG54418.1"/>
    </source>
</evidence>
<comment type="caution">
    <text evidence="1">The sequence shown here is derived from an EMBL/GenBank/DDBJ whole genome shotgun (WGS) entry which is preliminary data.</text>
</comment>